<gene>
    <name evidence="3" type="ORF">KME60_19505</name>
</gene>
<accession>A0A951UU05</accession>
<dbReference type="Gene3D" id="2.160.20.10">
    <property type="entry name" value="Single-stranded right-handed beta-helix, Pectin lyase-like"/>
    <property type="match status" value="2"/>
</dbReference>
<dbReference type="SUPFAM" id="SSF51126">
    <property type="entry name" value="Pectin lyase-like"/>
    <property type="match status" value="1"/>
</dbReference>
<organism evidence="3 4">
    <name type="scientific">Cyanomargarita calcarea GSE-NOS-MK-12-04C</name>
    <dbReference type="NCBI Taxonomy" id="2839659"/>
    <lineage>
        <taxon>Bacteria</taxon>
        <taxon>Bacillati</taxon>
        <taxon>Cyanobacteriota</taxon>
        <taxon>Cyanophyceae</taxon>
        <taxon>Nostocales</taxon>
        <taxon>Cyanomargaritaceae</taxon>
        <taxon>Cyanomargarita</taxon>
    </lineage>
</organism>
<dbReference type="InterPro" id="IPR011050">
    <property type="entry name" value="Pectin_lyase_fold/virulence"/>
</dbReference>
<evidence type="ECO:0000259" key="2">
    <source>
        <dbReference type="SMART" id="SM00912"/>
    </source>
</evidence>
<dbReference type="SMART" id="SM00912">
    <property type="entry name" value="Haemagg_act"/>
    <property type="match status" value="1"/>
</dbReference>
<reference evidence="3" key="2">
    <citation type="journal article" date="2022" name="Microbiol. Resour. Announc.">
        <title>Metagenome Sequencing to Explore Phylogenomics of Terrestrial Cyanobacteria.</title>
        <authorList>
            <person name="Ward R.D."/>
            <person name="Stajich J.E."/>
            <person name="Johansen J.R."/>
            <person name="Huntemann M."/>
            <person name="Clum A."/>
            <person name="Foster B."/>
            <person name="Foster B."/>
            <person name="Roux S."/>
            <person name="Palaniappan K."/>
            <person name="Varghese N."/>
            <person name="Mukherjee S."/>
            <person name="Reddy T.B.K."/>
            <person name="Daum C."/>
            <person name="Copeland A."/>
            <person name="Chen I.A."/>
            <person name="Ivanova N.N."/>
            <person name="Kyrpides N.C."/>
            <person name="Shapiro N."/>
            <person name="Eloe-Fadrosh E.A."/>
            <person name="Pietrasiak N."/>
        </authorList>
    </citation>
    <scope>NUCLEOTIDE SEQUENCE</scope>
    <source>
        <strain evidence="3">GSE-NOS-MK-12-04C</strain>
    </source>
</reference>
<dbReference type="InterPro" id="IPR012334">
    <property type="entry name" value="Pectin_lyas_fold"/>
</dbReference>
<dbReference type="Proteomes" id="UP000729701">
    <property type="component" value="Unassembled WGS sequence"/>
</dbReference>
<evidence type="ECO:0000313" key="3">
    <source>
        <dbReference type="EMBL" id="MBW4669539.1"/>
    </source>
</evidence>
<dbReference type="Pfam" id="PF05860">
    <property type="entry name" value="TPS"/>
    <property type="match status" value="1"/>
</dbReference>
<evidence type="ECO:0000313" key="4">
    <source>
        <dbReference type="Proteomes" id="UP000729701"/>
    </source>
</evidence>
<protein>
    <submittedName>
        <fullName evidence="3">Filamentous hemagglutinin N-terminal domain-containing protein</fullName>
    </submittedName>
</protein>
<comment type="caution">
    <text evidence="3">The sequence shown here is derived from an EMBL/GenBank/DDBJ whole genome shotgun (WGS) entry which is preliminary data.</text>
</comment>
<name>A0A951UU05_9CYAN</name>
<dbReference type="NCBIfam" id="TIGR01901">
    <property type="entry name" value="adhes_NPXG"/>
    <property type="match status" value="1"/>
</dbReference>
<feature type="domain" description="Filamentous haemagglutinin FhaB/tRNA nuclease CdiA-like TPS" evidence="2">
    <location>
        <begin position="30"/>
        <end position="143"/>
    </location>
</feature>
<dbReference type="AlphaFoldDB" id="A0A951UU05"/>
<dbReference type="InterPro" id="IPR008638">
    <property type="entry name" value="FhaB/CdiA-like_TPS"/>
</dbReference>
<dbReference type="EMBL" id="JAHHGZ010000021">
    <property type="protein sequence ID" value="MBW4669539.1"/>
    <property type="molecule type" value="Genomic_DNA"/>
</dbReference>
<feature type="signal peptide" evidence="1">
    <location>
        <begin position="1"/>
        <end position="27"/>
    </location>
</feature>
<evidence type="ECO:0000256" key="1">
    <source>
        <dbReference type="SAM" id="SignalP"/>
    </source>
</evidence>
<feature type="chain" id="PRO_5037440600" evidence="1">
    <location>
        <begin position="28"/>
        <end position="768"/>
    </location>
</feature>
<proteinExistence type="predicted"/>
<sequence>MRNFCICFQKLGITSLSIFFYSITTTAQIVPDATLSNNSRVIQQDSIRIIEGGTQAGSNLFHSFQEFSVPPESTAHFNNANYIQNIISRVTGKSISNIDGVLKANGTANLFLINPNGIIFGSNASLNIGGSFVGSTASSLNFADGTKFSATSPTTTPLLTVSVPIGLQFGATVAPIRLASQASPNGATNILGDPVGIQVQTGKTLAIVGGDVVVDGGNLTAESGRIELGSVAGDSLVSLNPTNQGWSLGYEGVRDFQNIQISERIVDGSKIPSVVDTSGENGNGNIQLQGESVELIGNLVSLLNLITGARDAGDIKINARKLIVQDGAQALVNTYGSGAGGNLIVNASESVDLGGSYTYPNTTDTRASGLFSATIATGKAGDITVNTGRLRIQNGAQISVESSGEIQDSQFIPATGKGGNLTVNARESIELIGTSAQGFPTGLFATTLGGADGGKIAIATEKLIVQDAAAVSVSSQVPQKYIYLGDTRNLGKAGNLEVQARFIRMDNQGKLTSETEDGKGGGNITLIVRDLLLMRRNSQISTSAGKVQAAGDGGNVSINAPNDFIVAPERENSDITANAFTGSGGKVQINATAIFGTAPLSREDLVRLLSTNDPSKLDPQQLTTSDITAISQTSPTLSGKVNINTPNLNITQGLIELPTELGEPKLAQGCQTGVPQNQSQFIITGRGGLPPNPREFLRNNAVRVGWVSLEDVQNRKTEYAQKANSVNLTQVVEAQGWVVDANGDIVLVTQPPTLTPHSMRLNSVSCSF</sequence>
<keyword evidence="1" id="KW-0732">Signal</keyword>
<reference evidence="3" key="1">
    <citation type="submission" date="2021-05" db="EMBL/GenBank/DDBJ databases">
        <authorList>
            <person name="Pietrasiak N."/>
            <person name="Ward R."/>
            <person name="Stajich J.E."/>
            <person name="Kurbessoian T."/>
        </authorList>
    </citation>
    <scope>NUCLEOTIDE SEQUENCE</scope>
    <source>
        <strain evidence="3">GSE-NOS-MK-12-04C</strain>
    </source>
</reference>